<name>A0ACC2QMS8_9NEOP</name>
<organism evidence="1 2">
    <name type="scientific">Mythimna loreyi</name>
    <dbReference type="NCBI Taxonomy" id="667449"/>
    <lineage>
        <taxon>Eukaryota</taxon>
        <taxon>Metazoa</taxon>
        <taxon>Ecdysozoa</taxon>
        <taxon>Arthropoda</taxon>
        <taxon>Hexapoda</taxon>
        <taxon>Insecta</taxon>
        <taxon>Pterygota</taxon>
        <taxon>Neoptera</taxon>
        <taxon>Endopterygota</taxon>
        <taxon>Lepidoptera</taxon>
        <taxon>Glossata</taxon>
        <taxon>Ditrysia</taxon>
        <taxon>Noctuoidea</taxon>
        <taxon>Noctuidae</taxon>
        <taxon>Noctuinae</taxon>
        <taxon>Hadenini</taxon>
        <taxon>Mythimna</taxon>
    </lineage>
</organism>
<keyword evidence="2" id="KW-1185">Reference proteome</keyword>
<sequence length="159" mass="18054">MRRDHLVSVWTVTRQPDGELPIAHRPQASVYDGRISARSRRRRRRLRRGRCCPCLMRSASSFTSITASQKKATACHSSLRRTMARTKARREKSPPPITPTKIRRCSSQAGHTSTVCSTVSSGLATQWRHPGVSSARIRRRNLLNFPCPVRTIIRKVRTP</sequence>
<evidence type="ECO:0000313" key="1">
    <source>
        <dbReference type="EMBL" id="KAJ8719707.1"/>
    </source>
</evidence>
<reference evidence="1" key="1">
    <citation type="submission" date="2023-03" db="EMBL/GenBank/DDBJ databases">
        <title>Chromosome-level genomes of two armyworms, Mythimna separata and Mythimna loreyi, provide insights into the biosynthesis and reception of sex pheromones.</title>
        <authorList>
            <person name="Zhao H."/>
        </authorList>
    </citation>
    <scope>NUCLEOTIDE SEQUENCE</scope>
    <source>
        <strain evidence="1">BeijingLab</strain>
    </source>
</reference>
<proteinExistence type="predicted"/>
<comment type="caution">
    <text evidence="1">The sequence shown here is derived from an EMBL/GenBank/DDBJ whole genome shotgun (WGS) entry which is preliminary data.</text>
</comment>
<gene>
    <name evidence="1" type="ORF">PYW08_011882</name>
</gene>
<dbReference type="EMBL" id="CM056779">
    <property type="protein sequence ID" value="KAJ8719707.1"/>
    <property type="molecule type" value="Genomic_DNA"/>
</dbReference>
<protein>
    <submittedName>
        <fullName evidence="1">Uncharacterized protein</fullName>
    </submittedName>
</protein>
<accession>A0ACC2QMS8</accession>
<dbReference type="Proteomes" id="UP001231649">
    <property type="component" value="Chromosome 3"/>
</dbReference>
<evidence type="ECO:0000313" key="2">
    <source>
        <dbReference type="Proteomes" id="UP001231649"/>
    </source>
</evidence>